<evidence type="ECO:0000256" key="3">
    <source>
        <dbReference type="ARBA" id="ARBA00022806"/>
    </source>
</evidence>
<keyword evidence="1" id="KW-0547">Nucleotide-binding</keyword>
<evidence type="ECO:0000313" key="8">
    <source>
        <dbReference type="EMBL" id="MBY5958005.1"/>
    </source>
</evidence>
<dbReference type="AlphaFoldDB" id="A0A953L8R5"/>
<keyword evidence="9" id="KW-1185">Reference proteome</keyword>
<dbReference type="InterPro" id="IPR027417">
    <property type="entry name" value="P-loop_NTPase"/>
</dbReference>
<dbReference type="InterPro" id="IPR012677">
    <property type="entry name" value="Nucleotide-bd_a/b_plait_sf"/>
</dbReference>
<organism evidence="8 9">
    <name type="scientific">Membranihabitans marinus</name>
    <dbReference type="NCBI Taxonomy" id="1227546"/>
    <lineage>
        <taxon>Bacteria</taxon>
        <taxon>Pseudomonadati</taxon>
        <taxon>Bacteroidota</taxon>
        <taxon>Saprospiria</taxon>
        <taxon>Saprospirales</taxon>
        <taxon>Saprospiraceae</taxon>
        <taxon>Membranihabitans</taxon>
    </lineage>
</organism>
<comment type="similarity">
    <text evidence="5">Belongs to the DEAD box helicase family.</text>
</comment>
<gene>
    <name evidence="8" type="ORF">KUV50_07685</name>
</gene>
<accession>A0A953L8R5</accession>
<dbReference type="InterPro" id="IPR005580">
    <property type="entry name" value="DbpA/CsdA_RNA-bd_dom"/>
</dbReference>
<proteinExistence type="inferred from homology"/>
<dbReference type="EMBL" id="JAHVHU010000007">
    <property type="protein sequence ID" value="MBY5958005.1"/>
    <property type="molecule type" value="Genomic_DNA"/>
</dbReference>
<evidence type="ECO:0000313" key="9">
    <source>
        <dbReference type="Proteomes" id="UP000753961"/>
    </source>
</evidence>
<evidence type="ECO:0000256" key="1">
    <source>
        <dbReference type="ARBA" id="ARBA00022741"/>
    </source>
</evidence>
<reference evidence="8" key="1">
    <citation type="submission" date="2021-06" db="EMBL/GenBank/DDBJ databases">
        <title>44 bacteria genomes isolated from Dapeng, Shenzhen.</title>
        <authorList>
            <person name="Zheng W."/>
            <person name="Yu S."/>
            <person name="Huang Y."/>
        </authorList>
    </citation>
    <scope>NUCLEOTIDE SEQUENCE</scope>
    <source>
        <strain evidence="8">DP5N28-2</strain>
    </source>
</reference>
<comment type="caution">
    <text evidence="8">The sequence shown here is derived from an EMBL/GenBank/DDBJ whole genome shotgun (WGS) entry which is preliminary data.</text>
</comment>
<dbReference type="CDD" id="cd18787">
    <property type="entry name" value="SF2_C_DEAD"/>
    <property type="match status" value="1"/>
</dbReference>
<feature type="domain" description="Helicase C-terminal" evidence="7">
    <location>
        <begin position="228"/>
        <end position="368"/>
    </location>
</feature>
<evidence type="ECO:0000256" key="5">
    <source>
        <dbReference type="ARBA" id="ARBA00038437"/>
    </source>
</evidence>
<dbReference type="PANTHER" id="PTHR47959:SF1">
    <property type="entry name" value="ATP-DEPENDENT RNA HELICASE DBPA"/>
    <property type="match status" value="1"/>
</dbReference>
<dbReference type="RefSeq" id="WP_222579542.1">
    <property type="nucleotide sequence ID" value="NZ_JAHVHU010000007.1"/>
</dbReference>
<keyword evidence="4" id="KW-0067">ATP-binding</keyword>
<dbReference type="GO" id="GO:0003676">
    <property type="term" value="F:nucleic acid binding"/>
    <property type="evidence" value="ECO:0007669"/>
    <property type="project" value="InterPro"/>
</dbReference>
<dbReference type="InterPro" id="IPR011545">
    <property type="entry name" value="DEAD/DEAH_box_helicase_dom"/>
</dbReference>
<dbReference type="SMART" id="SM00490">
    <property type="entry name" value="HELICc"/>
    <property type="match status" value="1"/>
</dbReference>
<evidence type="ECO:0000259" key="7">
    <source>
        <dbReference type="PROSITE" id="PS51194"/>
    </source>
</evidence>
<sequence>MSNQSAENQEKDANAIHESLRTKFDIAELNPMQQEAGQKIRSKSDVILLSPTGTGKTLAFLLPVLEALDQESPEIQALILVPSRELAQQIEQVTRELGTGFKVNAVYGGRSGTLDKIDLKHRPAILIGTPGRIADRFRRDKYSLAHIKTLILDEFDKSLEIGFEDEMAEIIEALPHVEQRILTSATSEAEIPAFVGLKKPVLIDYLQQENDRLKIKTILSDDKDKLDALKKTLAFIGPEPGIIFCNFKDALERISDHLTQNQIPHEPFHGGMDQIDRERALIKFRNGTSRILLATDLAARGLDIPEIEFIIHYHLPPREKEFTHRNGRTARMKRNGVAYVLHWKDEEVPEFIQAKTSETLYINDLEPAVVAPPVAWRTVYITGGRRDKISKGDIAGLFHKQGQLKRDQLGVIELQQNHTYAGVHADAADKLVQNTNNTKLKKKKVRISLI</sequence>
<dbReference type="PROSITE" id="PS51194">
    <property type="entry name" value="HELICASE_CTER"/>
    <property type="match status" value="1"/>
</dbReference>
<evidence type="ECO:0000256" key="4">
    <source>
        <dbReference type="ARBA" id="ARBA00022840"/>
    </source>
</evidence>
<dbReference type="Pfam" id="PF00270">
    <property type="entry name" value="DEAD"/>
    <property type="match status" value="1"/>
</dbReference>
<evidence type="ECO:0000256" key="2">
    <source>
        <dbReference type="ARBA" id="ARBA00022801"/>
    </source>
</evidence>
<dbReference type="SMART" id="SM00487">
    <property type="entry name" value="DEXDc"/>
    <property type="match status" value="1"/>
</dbReference>
<dbReference type="InterPro" id="IPR014001">
    <property type="entry name" value="Helicase_ATP-bd"/>
</dbReference>
<name>A0A953L8R5_9BACT</name>
<dbReference type="CDD" id="cd00268">
    <property type="entry name" value="DEADc"/>
    <property type="match status" value="1"/>
</dbReference>
<dbReference type="InterPro" id="IPR044742">
    <property type="entry name" value="DEAD/DEAH_RhlB"/>
</dbReference>
<keyword evidence="2" id="KW-0378">Hydrolase</keyword>
<dbReference type="Gene3D" id="3.40.50.300">
    <property type="entry name" value="P-loop containing nucleotide triphosphate hydrolases"/>
    <property type="match status" value="2"/>
</dbReference>
<evidence type="ECO:0000259" key="6">
    <source>
        <dbReference type="PROSITE" id="PS51192"/>
    </source>
</evidence>
<dbReference type="PANTHER" id="PTHR47959">
    <property type="entry name" value="ATP-DEPENDENT RNA HELICASE RHLE-RELATED"/>
    <property type="match status" value="1"/>
</dbReference>
<dbReference type="GO" id="GO:0005829">
    <property type="term" value="C:cytosol"/>
    <property type="evidence" value="ECO:0007669"/>
    <property type="project" value="TreeGrafter"/>
</dbReference>
<dbReference type="Gene3D" id="3.30.70.330">
    <property type="match status" value="1"/>
</dbReference>
<keyword evidence="3 8" id="KW-0347">Helicase</keyword>
<dbReference type="GO" id="GO:0003724">
    <property type="term" value="F:RNA helicase activity"/>
    <property type="evidence" value="ECO:0007669"/>
    <property type="project" value="TreeGrafter"/>
</dbReference>
<dbReference type="InterPro" id="IPR050079">
    <property type="entry name" value="DEAD_box_RNA_helicase"/>
</dbReference>
<dbReference type="GO" id="GO:0016787">
    <property type="term" value="F:hydrolase activity"/>
    <property type="evidence" value="ECO:0007669"/>
    <property type="project" value="UniProtKB-KW"/>
</dbReference>
<protein>
    <submittedName>
        <fullName evidence="8">DEAD/DEAH box helicase</fullName>
    </submittedName>
</protein>
<dbReference type="Pfam" id="PF03880">
    <property type="entry name" value="DbpA"/>
    <property type="match status" value="1"/>
</dbReference>
<dbReference type="PROSITE" id="PS51192">
    <property type="entry name" value="HELICASE_ATP_BIND_1"/>
    <property type="match status" value="1"/>
</dbReference>
<dbReference type="InterPro" id="IPR001650">
    <property type="entry name" value="Helicase_C-like"/>
</dbReference>
<dbReference type="Proteomes" id="UP000753961">
    <property type="component" value="Unassembled WGS sequence"/>
</dbReference>
<feature type="domain" description="Helicase ATP-binding" evidence="6">
    <location>
        <begin position="37"/>
        <end position="205"/>
    </location>
</feature>
<dbReference type="SUPFAM" id="SSF52540">
    <property type="entry name" value="P-loop containing nucleoside triphosphate hydrolases"/>
    <property type="match status" value="1"/>
</dbReference>
<dbReference type="Pfam" id="PF00271">
    <property type="entry name" value="Helicase_C"/>
    <property type="match status" value="1"/>
</dbReference>
<dbReference type="GO" id="GO:0005524">
    <property type="term" value="F:ATP binding"/>
    <property type="evidence" value="ECO:0007669"/>
    <property type="project" value="UniProtKB-KW"/>
</dbReference>